<dbReference type="EMBL" id="CDMZ01003236">
    <property type="protein sequence ID" value="CEM45646.1"/>
    <property type="molecule type" value="Genomic_DNA"/>
</dbReference>
<evidence type="ECO:0000313" key="1">
    <source>
        <dbReference type="EMBL" id="CEM45646.1"/>
    </source>
</evidence>
<dbReference type="VEuPathDB" id="CryptoDB:Cvel_29388"/>
<dbReference type="AlphaFoldDB" id="A0A0G4HMR4"/>
<reference evidence="1" key="1">
    <citation type="submission" date="2014-11" db="EMBL/GenBank/DDBJ databases">
        <authorList>
            <person name="Otto D Thomas"/>
            <person name="Naeem Raeece"/>
        </authorList>
    </citation>
    <scope>NUCLEOTIDE SEQUENCE</scope>
</reference>
<proteinExistence type="predicted"/>
<dbReference type="PhylomeDB" id="A0A0G4HMR4"/>
<organism evidence="1">
    <name type="scientific">Chromera velia CCMP2878</name>
    <dbReference type="NCBI Taxonomy" id="1169474"/>
    <lineage>
        <taxon>Eukaryota</taxon>
        <taxon>Sar</taxon>
        <taxon>Alveolata</taxon>
        <taxon>Colpodellida</taxon>
        <taxon>Chromeraceae</taxon>
        <taxon>Chromera</taxon>
    </lineage>
</organism>
<accession>A0A0G4HMR4</accession>
<sequence length="424" mass="46477">MEGMNICVESAEAEESVNTVGSVAGAENVVEGQSVNMGADVSSAQRVGEVQCVNMAGRDTTAKSAAAKEYASTDATVRSAKSVGGMQYVRTVVVGLNVESAEGEEFVNTDAFVQNARIVGGAAFVNTGASEPAVLTARKTTLALRDGKSPSQKKRTHEYLGCSFPDLIAHLEKDDFHGNPGMSWENYGSLWHVDHIVPIQYRGADGQKPDVGTVISRLHYSNLQPMWGKDNLRKDLRHQDPRVGLSLPQQMVEKGNQAVGAAVGGVGTVQQPTVAVGERGREDLRQRQNDARKVRYREDPVFRLTHSTRTVVRKCLSSIRKGQPPSLHRKHTHEYLGCSFPDLIAHLEKDNFHGNPGMSWENYGSLWHVDHIVPIQYRGADGQKPDVATQIARLHFSNLQPLPARENLRKGNRFVGRLSRLISS</sequence>
<protein>
    <recommendedName>
        <fullName evidence="2">HNH nuclease domain-containing protein</fullName>
    </recommendedName>
</protein>
<evidence type="ECO:0008006" key="2">
    <source>
        <dbReference type="Google" id="ProtNLM"/>
    </source>
</evidence>
<dbReference type="InterPro" id="IPR003615">
    <property type="entry name" value="HNH_nuc"/>
</dbReference>
<dbReference type="CDD" id="cd00085">
    <property type="entry name" value="HNHc"/>
    <property type="match status" value="2"/>
</dbReference>
<gene>
    <name evidence="1" type="ORF">Cvel_29388</name>
</gene>
<name>A0A0G4HMR4_9ALVE</name>